<dbReference type="InterPro" id="IPR027417">
    <property type="entry name" value="P-loop_NTPase"/>
</dbReference>
<keyword evidence="5" id="KW-0997">Cell inner membrane</keyword>
<gene>
    <name evidence="9" type="ORF">H5411_45965</name>
</gene>
<reference evidence="9 10" key="1">
    <citation type="submission" date="2020-08" db="EMBL/GenBank/DDBJ databases">
        <title>Amycolatopsis echigonensis JCM 21831.</title>
        <authorList>
            <person name="Tedsree N."/>
            <person name="Kuncharoen N."/>
            <person name="Likhitwitayawuid K."/>
            <person name="Tanasupawat S."/>
        </authorList>
    </citation>
    <scope>NUCLEOTIDE SEQUENCE [LARGE SCALE GENOMIC DNA]</scope>
    <source>
        <strain evidence="9 10">JCM 21831</strain>
    </source>
</reference>
<dbReference type="GO" id="GO:0016020">
    <property type="term" value="C:membrane"/>
    <property type="evidence" value="ECO:0007669"/>
    <property type="project" value="UniProtKB-SubCell"/>
</dbReference>
<evidence type="ECO:0000256" key="2">
    <source>
        <dbReference type="ARBA" id="ARBA00005417"/>
    </source>
</evidence>
<protein>
    <submittedName>
        <fullName evidence="9">Uncharacterized protein</fullName>
    </submittedName>
</protein>
<keyword evidence="4" id="KW-1003">Cell membrane</keyword>
<evidence type="ECO:0000256" key="5">
    <source>
        <dbReference type="ARBA" id="ARBA00022519"/>
    </source>
</evidence>
<keyword evidence="3" id="KW-0813">Transport</keyword>
<keyword evidence="6" id="KW-1278">Translocase</keyword>
<dbReference type="PANTHER" id="PTHR43297:SF14">
    <property type="entry name" value="ATPASE AAA-TYPE CORE DOMAIN-CONTAINING PROTEIN"/>
    <property type="match status" value="1"/>
</dbReference>
<proteinExistence type="inferred from homology"/>
<dbReference type="InterPro" id="IPR050388">
    <property type="entry name" value="ABC_Ni/Peptide_Import"/>
</dbReference>
<keyword evidence="8" id="KW-0812">Transmembrane</keyword>
<comment type="similarity">
    <text evidence="2">Belongs to the ABC transporter superfamily.</text>
</comment>
<dbReference type="EMBL" id="JACJHR010000188">
    <property type="protein sequence ID" value="MBB2506437.1"/>
    <property type="molecule type" value="Genomic_DNA"/>
</dbReference>
<dbReference type="SUPFAM" id="SSF52540">
    <property type="entry name" value="P-loop containing nucleoside triphosphate hydrolases"/>
    <property type="match status" value="1"/>
</dbReference>
<evidence type="ECO:0000313" key="10">
    <source>
        <dbReference type="Proteomes" id="UP000550260"/>
    </source>
</evidence>
<sequence length="177" mass="19413">FGLEAFARSFPEEIPAHARRRVLLAQALVSGMSLIVLDDVDTAFDSRYTGAIVRAIKSVNEKARATVLITTHDLDFAREVAHEVAVLWNGKIVSHGPPDVLLRGVRTGEEFGRRFFRTDLAGPLRRDVVEGGLRGGQPARRFFAIDPDLPVWCVVALLLLVIVFVFWSSAGTVFGGS</sequence>
<evidence type="ECO:0000313" key="9">
    <source>
        <dbReference type="EMBL" id="MBB2506437.1"/>
    </source>
</evidence>
<feature type="transmembrane region" description="Helical" evidence="8">
    <location>
        <begin position="149"/>
        <end position="170"/>
    </location>
</feature>
<keyword evidence="8" id="KW-1133">Transmembrane helix</keyword>
<evidence type="ECO:0000256" key="1">
    <source>
        <dbReference type="ARBA" id="ARBA00004370"/>
    </source>
</evidence>
<feature type="non-terminal residue" evidence="9">
    <location>
        <position position="1"/>
    </location>
</feature>
<comment type="caution">
    <text evidence="9">The sequence shown here is derived from an EMBL/GenBank/DDBJ whole genome shotgun (WGS) entry which is preliminary data.</text>
</comment>
<name>A0A8E1W9M7_9PSEU</name>
<dbReference type="PANTHER" id="PTHR43297">
    <property type="entry name" value="OLIGOPEPTIDE TRANSPORT ATP-BINDING PROTEIN APPD"/>
    <property type="match status" value="1"/>
</dbReference>
<organism evidence="9 10">
    <name type="scientific">Amycolatopsis echigonensis</name>
    <dbReference type="NCBI Taxonomy" id="2576905"/>
    <lineage>
        <taxon>Bacteria</taxon>
        <taxon>Bacillati</taxon>
        <taxon>Actinomycetota</taxon>
        <taxon>Actinomycetes</taxon>
        <taxon>Pseudonocardiales</taxon>
        <taxon>Pseudonocardiaceae</taxon>
        <taxon>Amycolatopsis</taxon>
    </lineage>
</organism>
<dbReference type="AlphaFoldDB" id="A0A8E1W9M7"/>
<evidence type="ECO:0000256" key="7">
    <source>
        <dbReference type="ARBA" id="ARBA00023136"/>
    </source>
</evidence>
<dbReference type="Proteomes" id="UP000550260">
    <property type="component" value="Unassembled WGS sequence"/>
</dbReference>
<evidence type="ECO:0000256" key="8">
    <source>
        <dbReference type="SAM" id="Phobius"/>
    </source>
</evidence>
<evidence type="ECO:0000256" key="3">
    <source>
        <dbReference type="ARBA" id="ARBA00022448"/>
    </source>
</evidence>
<dbReference type="Gene3D" id="3.40.50.300">
    <property type="entry name" value="P-loop containing nucleotide triphosphate hydrolases"/>
    <property type="match status" value="1"/>
</dbReference>
<evidence type="ECO:0000256" key="6">
    <source>
        <dbReference type="ARBA" id="ARBA00022967"/>
    </source>
</evidence>
<accession>A0A8E1W9M7</accession>
<keyword evidence="7 8" id="KW-0472">Membrane</keyword>
<comment type="subcellular location">
    <subcellularLocation>
        <location evidence="1">Membrane</location>
    </subcellularLocation>
</comment>
<evidence type="ECO:0000256" key="4">
    <source>
        <dbReference type="ARBA" id="ARBA00022475"/>
    </source>
</evidence>